<dbReference type="AlphaFoldDB" id="A0A540R6N1"/>
<dbReference type="GO" id="GO:0008652">
    <property type="term" value="P:amino acid biosynthetic process"/>
    <property type="evidence" value="ECO:0007669"/>
    <property type="project" value="UniProtKB-KW"/>
</dbReference>
<feature type="binding site" evidence="11">
    <location>
        <position position="165"/>
    </location>
    <ligand>
        <name>substrate</name>
    </ligand>
</feature>
<dbReference type="GO" id="GO:0005524">
    <property type="term" value="F:ATP binding"/>
    <property type="evidence" value="ECO:0007669"/>
    <property type="project" value="UniProtKB-UniRule"/>
</dbReference>
<dbReference type="PANTHER" id="PTHR21087">
    <property type="entry name" value="SHIKIMATE KINASE"/>
    <property type="match status" value="1"/>
</dbReference>
<dbReference type="EMBL" id="VHIR01000009">
    <property type="protein sequence ID" value="TQE43401.1"/>
    <property type="molecule type" value="Genomic_DNA"/>
</dbReference>
<reference evidence="12 13" key="1">
    <citation type="submission" date="2019-06" db="EMBL/GenBank/DDBJ databases">
        <title>Draft genome of C. phoceense Strain 272.</title>
        <authorList>
            <person name="Pacheco L.G.C."/>
            <person name="Barberis C.M."/>
            <person name="Almuzara M.N."/>
            <person name="Traglia G.M."/>
            <person name="Santos C.S."/>
            <person name="Rocha D.J.P.G."/>
            <person name="Aguiar E.R.G.R."/>
            <person name="Vay C.A."/>
        </authorList>
    </citation>
    <scope>NUCLEOTIDE SEQUENCE [LARGE SCALE GENOMIC DNA]</scope>
    <source>
        <strain evidence="12 13">272</strain>
    </source>
</reference>
<evidence type="ECO:0000256" key="1">
    <source>
        <dbReference type="ARBA" id="ARBA00004842"/>
    </source>
</evidence>
<dbReference type="PRINTS" id="PR01100">
    <property type="entry name" value="SHIKIMTKNASE"/>
</dbReference>
<evidence type="ECO:0000313" key="13">
    <source>
        <dbReference type="Proteomes" id="UP000318080"/>
    </source>
</evidence>
<comment type="subunit">
    <text evidence="11">Monomer.</text>
</comment>
<keyword evidence="11" id="KW-0479">Metal-binding</keyword>
<keyword evidence="11" id="KW-0963">Cytoplasm</keyword>
<dbReference type="GO" id="GO:0005829">
    <property type="term" value="C:cytosol"/>
    <property type="evidence" value="ECO:0007669"/>
    <property type="project" value="TreeGrafter"/>
</dbReference>
<dbReference type="RefSeq" id="WP_141628968.1">
    <property type="nucleotide sequence ID" value="NZ_VHIR01000009.1"/>
</dbReference>
<evidence type="ECO:0000256" key="10">
    <source>
        <dbReference type="ARBA" id="ARBA00048567"/>
    </source>
</evidence>
<evidence type="ECO:0000313" key="12">
    <source>
        <dbReference type="EMBL" id="TQE43401.1"/>
    </source>
</evidence>
<dbReference type="HAMAP" id="MF_00109">
    <property type="entry name" value="Shikimate_kinase"/>
    <property type="match status" value="1"/>
</dbReference>
<comment type="function">
    <text evidence="11">Catalyzes the specific phosphorylation of the 3-hydroxyl group of shikimic acid using ATP as a cosubstrate.</text>
</comment>
<dbReference type="CDD" id="cd00464">
    <property type="entry name" value="SK"/>
    <property type="match status" value="1"/>
</dbReference>
<feature type="binding site" evidence="11">
    <location>
        <position position="182"/>
    </location>
    <ligand>
        <name>ATP</name>
        <dbReference type="ChEBI" id="CHEBI:30616"/>
    </ligand>
</feature>
<dbReference type="PROSITE" id="PS01128">
    <property type="entry name" value="SHIKIMATE_KINASE"/>
    <property type="match status" value="1"/>
</dbReference>
<feature type="binding site" evidence="11">
    <location>
        <begin position="42"/>
        <end position="47"/>
    </location>
    <ligand>
        <name>ATP</name>
        <dbReference type="ChEBI" id="CHEBI:30616"/>
    </ligand>
</feature>
<evidence type="ECO:0000256" key="11">
    <source>
        <dbReference type="HAMAP-Rule" id="MF_00109"/>
    </source>
</evidence>
<evidence type="ECO:0000256" key="7">
    <source>
        <dbReference type="ARBA" id="ARBA00022777"/>
    </source>
</evidence>
<comment type="cofactor">
    <cofactor evidence="11">
        <name>Mg(2+)</name>
        <dbReference type="ChEBI" id="CHEBI:18420"/>
    </cofactor>
    <text evidence="11">Binds 1 Mg(2+) ion per subunit.</text>
</comment>
<comment type="similarity">
    <text evidence="2 11">Belongs to the shikimate kinase family.</text>
</comment>
<feature type="binding site" evidence="11">
    <location>
        <position position="109"/>
    </location>
    <ligand>
        <name>substrate</name>
    </ligand>
</feature>
<accession>A0A540R6N1</accession>
<comment type="caution">
    <text evidence="12">The sequence shown here is derived from an EMBL/GenBank/DDBJ whole genome shotgun (WGS) entry which is preliminary data.</text>
</comment>
<keyword evidence="9 11" id="KW-0057">Aromatic amino acid biosynthesis</keyword>
<dbReference type="UniPathway" id="UPA00053">
    <property type="reaction ID" value="UER00088"/>
</dbReference>
<dbReference type="GO" id="GO:0000287">
    <property type="term" value="F:magnesium ion binding"/>
    <property type="evidence" value="ECO:0007669"/>
    <property type="project" value="UniProtKB-UniRule"/>
</dbReference>
<dbReference type="PANTHER" id="PTHR21087:SF16">
    <property type="entry name" value="SHIKIMATE KINASE 1, CHLOROPLASTIC"/>
    <property type="match status" value="1"/>
</dbReference>
<keyword evidence="7 11" id="KW-0418">Kinase</keyword>
<dbReference type="Gene3D" id="3.40.50.300">
    <property type="entry name" value="P-loop containing nucleotide triphosphate hydrolases"/>
    <property type="match status" value="1"/>
</dbReference>
<evidence type="ECO:0000256" key="3">
    <source>
        <dbReference type="ARBA" id="ARBA00012154"/>
    </source>
</evidence>
<evidence type="ECO:0000256" key="9">
    <source>
        <dbReference type="ARBA" id="ARBA00023141"/>
    </source>
</evidence>
<comment type="pathway">
    <text evidence="1 11">Metabolic intermediate biosynthesis; chorismate biosynthesis; chorismate from D-erythrose 4-phosphate and phosphoenolpyruvate: step 5/7.</text>
</comment>
<keyword evidence="6 11" id="KW-0547">Nucleotide-binding</keyword>
<comment type="subcellular location">
    <subcellularLocation>
        <location evidence="11">Cytoplasm</location>
    </subcellularLocation>
</comment>
<protein>
    <recommendedName>
        <fullName evidence="3 11">Shikimate kinase</fullName>
        <shortName evidence="11">SK</shortName>
        <ecNumber evidence="3 11">2.7.1.71</ecNumber>
    </recommendedName>
</protein>
<organism evidence="12 13">
    <name type="scientific">Corynebacterium phoceense</name>
    <dbReference type="NCBI Taxonomy" id="1686286"/>
    <lineage>
        <taxon>Bacteria</taxon>
        <taxon>Bacillati</taxon>
        <taxon>Actinomycetota</taxon>
        <taxon>Actinomycetes</taxon>
        <taxon>Mycobacteriales</taxon>
        <taxon>Corynebacteriaceae</taxon>
        <taxon>Corynebacterium</taxon>
    </lineage>
</organism>
<keyword evidence="13" id="KW-1185">Reference proteome</keyword>
<evidence type="ECO:0000256" key="2">
    <source>
        <dbReference type="ARBA" id="ARBA00006997"/>
    </source>
</evidence>
<dbReference type="SUPFAM" id="SSF52540">
    <property type="entry name" value="P-loop containing nucleoside triphosphate hydrolases"/>
    <property type="match status" value="1"/>
</dbReference>
<feature type="binding site" evidence="11">
    <location>
        <position position="88"/>
    </location>
    <ligand>
        <name>substrate</name>
    </ligand>
</feature>
<dbReference type="EC" id="2.7.1.71" evidence="3 11"/>
<evidence type="ECO:0000256" key="6">
    <source>
        <dbReference type="ARBA" id="ARBA00022741"/>
    </source>
</evidence>
<evidence type="ECO:0000256" key="5">
    <source>
        <dbReference type="ARBA" id="ARBA00022679"/>
    </source>
</evidence>
<name>A0A540R6N1_9CORY</name>
<keyword evidence="11" id="KW-0460">Magnesium</keyword>
<keyword evidence="8 11" id="KW-0067">ATP-binding</keyword>
<gene>
    <name evidence="11" type="primary">aroK</name>
    <name evidence="12" type="ORF">EJK80_07610</name>
</gene>
<feature type="binding site" evidence="11">
    <location>
        <position position="46"/>
    </location>
    <ligand>
        <name>Mg(2+)</name>
        <dbReference type="ChEBI" id="CHEBI:18420"/>
    </ligand>
</feature>
<dbReference type="Proteomes" id="UP000318080">
    <property type="component" value="Unassembled WGS sequence"/>
</dbReference>
<sequence>MTDRLNSPQPVADEVTAAGPETVEKAIHFGHRPRVVLVGPPGAGKSTIGRRLSRALNCEFVDSDALIEAAEGRSCGEVFAALGEPAFRELEEKHVANALLSDGVVSLGGGAVISQANRDLLEAVTVVLIDVSAEEGVRRTANENTRPVLAAADPVAHYRQLLEDRAAYYREVADFRARTDGRSPQQVVGDILSFLESL</sequence>
<dbReference type="InterPro" id="IPR023000">
    <property type="entry name" value="Shikimate_kinase_CS"/>
</dbReference>
<dbReference type="InterPro" id="IPR031322">
    <property type="entry name" value="Shikimate/glucono_kinase"/>
</dbReference>
<keyword evidence="4 11" id="KW-0028">Amino-acid biosynthesis</keyword>
<dbReference type="GO" id="GO:0004765">
    <property type="term" value="F:shikimate kinase activity"/>
    <property type="evidence" value="ECO:0007669"/>
    <property type="project" value="UniProtKB-UniRule"/>
</dbReference>
<evidence type="ECO:0000256" key="4">
    <source>
        <dbReference type="ARBA" id="ARBA00022605"/>
    </source>
</evidence>
<keyword evidence="5 11" id="KW-0808">Transferase</keyword>
<evidence type="ECO:0000256" key="8">
    <source>
        <dbReference type="ARBA" id="ARBA00022840"/>
    </source>
</evidence>
<feature type="binding site" evidence="11">
    <location>
        <position position="146"/>
    </location>
    <ligand>
        <name>ATP</name>
        <dbReference type="ChEBI" id="CHEBI:30616"/>
    </ligand>
</feature>
<comment type="catalytic activity">
    <reaction evidence="10 11">
        <text>shikimate + ATP = 3-phosphoshikimate + ADP + H(+)</text>
        <dbReference type="Rhea" id="RHEA:13121"/>
        <dbReference type="ChEBI" id="CHEBI:15378"/>
        <dbReference type="ChEBI" id="CHEBI:30616"/>
        <dbReference type="ChEBI" id="CHEBI:36208"/>
        <dbReference type="ChEBI" id="CHEBI:145989"/>
        <dbReference type="ChEBI" id="CHEBI:456216"/>
        <dbReference type="EC" id="2.7.1.71"/>
    </reaction>
</comment>
<dbReference type="GO" id="GO:0009423">
    <property type="term" value="P:chorismate biosynthetic process"/>
    <property type="evidence" value="ECO:0007669"/>
    <property type="project" value="UniProtKB-UniRule"/>
</dbReference>
<dbReference type="InterPro" id="IPR000623">
    <property type="entry name" value="Shikimate_kinase/TSH1"/>
</dbReference>
<feature type="binding site" evidence="11">
    <location>
        <position position="64"/>
    </location>
    <ligand>
        <name>substrate</name>
    </ligand>
</feature>
<proteinExistence type="inferred from homology"/>
<dbReference type="InterPro" id="IPR027417">
    <property type="entry name" value="P-loop_NTPase"/>
</dbReference>
<dbReference type="GO" id="GO:0009073">
    <property type="term" value="P:aromatic amino acid family biosynthetic process"/>
    <property type="evidence" value="ECO:0007669"/>
    <property type="project" value="UniProtKB-KW"/>
</dbReference>
<dbReference type="Pfam" id="PF01202">
    <property type="entry name" value="SKI"/>
    <property type="match status" value="1"/>
</dbReference>
<dbReference type="STRING" id="1686286.GCA_900092335_01910"/>